<protein>
    <recommendedName>
        <fullName evidence="1">PIN domain-containing protein</fullName>
    </recommendedName>
</protein>
<evidence type="ECO:0000313" key="3">
    <source>
        <dbReference type="Proteomes" id="UP000228996"/>
    </source>
</evidence>
<dbReference type="AlphaFoldDB" id="A0A2M6XCF3"/>
<gene>
    <name evidence="2" type="ORF">COT44_02895</name>
</gene>
<sequence length="136" mass="15899">MRIFVDSDVVISSLFSKTGAAYLLLHRSKITPIFSNISVKELKIVAKRLDIKENKLENLLHNKFQIIKLKQPIKIKDFRGYVKDVNDIHIIVGAIMAKVSFLITYNMKHFEVEKIKRDYKIILMTPGNFLQYLRSF</sequence>
<evidence type="ECO:0000313" key="2">
    <source>
        <dbReference type="EMBL" id="PIU03365.1"/>
    </source>
</evidence>
<dbReference type="InterPro" id="IPR002850">
    <property type="entry name" value="PIN_toxin-like"/>
</dbReference>
<proteinExistence type="predicted"/>
<dbReference type="InterPro" id="IPR029060">
    <property type="entry name" value="PIN-like_dom_sf"/>
</dbReference>
<dbReference type="Pfam" id="PF13470">
    <property type="entry name" value="PIN_3"/>
    <property type="match status" value="1"/>
</dbReference>
<evidence type="ECO:0000259" key="1">
    <source>
        <dbReference type="Pfam" id="PF13470"/>
    </source>
</evidence>
<dbReference type="PANTHER" id="PTHR34610:SF3">
    <property type="entry name" value="SSL7007 PROTEIN"/>
    <property type="match status" value="1"/>
</dbReference>
<dbReference type="InterPro" id="IPR002716">
    <property type="entry name" value="PIN_dom"/>
</dbReference>
<name>A0A2M6XCF3_9BACT</name>
<comment type="caution">
    <text evidence="2">The sequence shown here is derived from an EMBL/GenBank/DDBJ whole genome shotgun (WGS) entry which is preliminary data.</text>
</comment>
<organism evidence="2 3">
    <name type="scientific">Candidatus Shapirobacteria bacterium CG08_land_8_20_14_0_20_39_18</name>
    <dbReference type="NCBI Taxonomy" id="1974883"/>
    <lineage>
        <taxon>Bacteria</taxon>
        <taxon>Candidatus Shapironibacteriota</taxon>
    </lineage>
</organism>
<dbReference type="Proteomes" id="UP000228996">
    <property type="component" value="Unassembled WGS sequence"/>
</dbReference>
<accession>A0A2M6XCF3</accession>
<reference evidence="3" key="1">
    <citation type="submission" date="2017-09" db="EMBL/GenBank/DDBJ databases">
        <title>Depth-based differentiation of microbial function through sediment-hosted aquifers and enrichment of novel symbionts in the deep terrestrial subsurface.</title>
        <authorList>
            <person name="Probst A.J."/>
            <person name="Ladd B."/>
            <person name="Jarett J.K."/>
            <person name="Geller-Mcgrath D.E."/>
            <person name="Sieber C.M.K."/>
            <person name="Emerson J.B."/>
            <person name="Anantharaman K."/>
            <person name="Thomas B.C."/>
            <person name="Malmstrom R."/>
            <person name="Stieglmeier M."/>
            <person name="Klingl A."/>
            <person name="Woyke T."/>
            <person name="Ryan C.M."/>
            <person name="Banfield J.F."/>
        </authorList>
    </citation>
    <scope>NUCLEOTIDE SEQUENCE [LARGE SCALE GENOMIC DNA]</scope>
</reference>
<dbReference type="EMBL" id="PEYO01000017">
    <property type="protein sequence ID" value="PIU03365.1"/>
    <property type="molecule type" value="Genomic_DNA"/>
</dbReference>
<dbReference type="PANTHER" id="PTHR34610">
    <property type="entry name" value="SSL7007 PROTEIN"/>
    <property type="match status" value="1"/>
</dbReference>
<dbReference type="SUPFAM" id="SSF88723">
    <property type="entry name" value="PIN domain-like"/>
    <property type="match status" value="1"/>
</dbReference>
<feature type="domain" description="PIN" evidence="1">
    <location>
        <begin position="2"/>
        <end position="107"/>
    </location>
</feature>